<dbReference type="InterPro" id="IPR004821">
    <property type="entry name" value="Cyt_trans-like"/>
</dbReference>
<sequence length="761" mass="82960">FLSSPEDWFVVLLAGPFFEKTKEVQTPTELISVFARNCLQDEPAPLAPRVDHLQLEGESIQVQHCRPRSACLSAALKEGLVARSTPSGSAATAAYFALARQMKFQVKGWCLCSFSGAKMPLWQLLPGHQLMLVRQNASPVQFQGTHTPPMDAGPLGPSSSTVDVFLFHTSTPAAECWPGSLILAPTGSGKSTWRSLAPIYCPEGEVMEDVTFHPSYHKSIRLSSGAWLSSAATEIFLRDLALLMRWLRSAGGPGGTKRITFNCSGEAVAEVVLVLPPESVHRRNLASRRASDAAEETTGNDPPAKKFKRDASLSEFEAGAKTNRETLLAAAQKCGVHVVATFAAAAPAVRMYCKLRLLGKLINPRPFVGDPSQLTEFYDVTMACGRRIHGWLHKDAPVGAQPTVWQISASVLKGAEAENAYVLKTLSGSILLTDGRTLISAEVWVFWVLALVPINFSAKTTKDVTKMHGLQLHAAVCDGCAGLGVEDGPWPQAVLLLPQDRLVPNESEKAGSIRSHLPMPNAWLSAAAILWYPGSFAPFHVGHLNCLRAAKKELSEHLHLAGAYVQPQPFGHLAYKKLDDKSALLAADVVRLTMLEHVISKEDWVMVDPRAVLRGKGSNLEHLNALRRNLQAAREHVAGYVSGAGEVLKSLEIVWVMGDDAFPGFREKFLDPNSWHSKQMARVLQEGRFRLCVVHNRPSQRTHCERAGLPFEVLEVDAAGEFSGDFSATALRTAWLKGAGESELSKFLGSQEAARYLCSLR</sequence>
<keyword evidence="6" id="KW-1185">Reference proteome</keyword>
<gene>
    <name evidence="3" type="ORF">C1SCF055_LOCUS32673</name>
</gene>
<reference evidence="3" key="1">
    <citation type="submission" date="2022-10" db="EMBL/GenBank/DDBJ databases">
        <authorList>
            <person name="Chen Y."/>
            <person name="Dougan E. K."/>
            <person name="Chan C."/>
            <person name="Rhodes N."/>
            <person name="Thang M."/>
        </authorList>
    </citation>
    <scope>NUCLEOTIDE SEQUENCE</scope>
</reference>
<proteinExistence type="predicted"/>
<reference evidence="4" key="2">
    <citation type="submission" date="2024-04" db="EMBL/GenBank/DDBJ databases">
        <authorList>
            <person name="Chen Y."/>
            <person name="Shah S."/>
            <person name="Dougan E. K."/>
            <person name="Thang M."/>
            <person name="Chan C."/>
        </authorList>
    </citation>
    <scope>NUCLEOTIDE SEQUENCE [LARGE SCALE GENOMIC DNA]</scope>
</reference>
<evidence type="ECO:0000259" key="2">
    <source>
        <dbReference type="Pfam" id="PF01467"/>
    </source>
</evidence>
<feature type="domain" description="Cytidyltransferase-like" evidence="2">
    <location>
        <begin position="531"/>
        <end position="668"/>
    </location>
</feature>
<dbReference type="SUPFAM" id="SSF52374">
    <property type="entry name" value="Nucleotidylyl transferase"/>
    <property type="match status" value="1"/>
</dbReference>
<dbReference type="Pfam" id="PF01467">
    <property type="entry name" value="CTP_transf_like"/>
    <property type="match status" value="1"/>
</dbReference>
<evidence type="ECO:0000256" key="1">
    <source>
        <dbReference type="SAM" id="MobiDB-lite"/>
    </source>
</evidence>
<evidence type="ECO:0000313" key="5">
    <source>
        <dbReference type="EMBL" id="CAL4794405.1"/>
    </source>
</evidence>
<dbReference type="EMBL" id="CAMXCT010003968">
    <property type="protein sequence ID" value="CAI4007093.1"/>
    <property type="molecule type" value="Genomic_DNA"/>
</dbReference>
<dbReference type="Proteomes" id="UP001152797">
    <property type="component" value="Unassembled WGS sequence"/>
</dbReference>
<feature type="region of interest" description="Disordered" evidence="1">
    <location>
        <begin position="285"/>
        <end position="308"/>
    </location>
</feature>
<comment type="caution">
    <text evidence="3">The sequence shown here is derived from an EMBL/GenBank/DDBJ whole genome shotgun (WGS) entry which is preliminary data.</text>
</comment>
<name>A0A9P1GBR2_9DINO</name>
<organism evidence="3">
    <name type="scientific">Cladocopium goreaui</name>
    <dbReference type="NCBI Taxonomy" id="2562237"/>
    <lineage>
        <taxon>Eukaryota</taxon>
        <taxon>Sar</taxon>
        <taxon>Alveolata</taxon>
        <taxon>Dinophyceae</taxon>
        <taxon>Suessiales</taxon>
        <taxon>Symbiodiniaceae</taxon>
        <taxon>Cladocopium</taxon>
    </lineage>
</organism>
<dbReference type="EMBL" id="CAMXCT020003968">
    <property type="protein sequence ID" value="CAL1160468.1"/>
    <property type="molecule type" value="Genomic_DNA"/>
</dbReference>
<evidence type="ECO:0000313" key="4">
    <source>
        <dbReference type="EMBL" id="CAL1160468.1"/>
    </source>
</evidence>
<dbReference type="Gene3D" id="3.40.50.620">
    <property type="entry name" value="HUPs"/>
    <property type="match status" value="1"/>
</dbReference>
<dbReference type="InterPro" id="IPR014729">
    <property type="entry name" value="Rossmann-like_a/b/a_fold"/>
</dbReference>
<protein>
    <submittedName>
        <fullName evidence="5">Sodium-coupled neutral amino acid transporter 6</fullName>
    </submittedName>
</protein>
<accession>A0A9P1GBR2</accession>
<dbReference type="GO" id="GO:0003824">
    <property type="term" value="F:catalytic activity"/>
    <property type="evidence" value="ECO:0007669"/>
    <property type="project" value="InterPro"/>
</dbReference>
<evidence type="ECO:0000313" key="6">
    <source>
        <dbReference type="Proteomes" id="UP001152797"/>
    </source>
</evidence>
<dbReference type="OrthoDB" id="413599at2759"/>
<dbReference type="AlphaFoldDB" id="A0A9P1GBR2"/>
<dbReference type="EMBL" id="CAMXCT030003968">
    <property type="protein sequence ID" value="CAL4794405.1"/>
    <property type="molecule type" value="Genomic_DNA"/>
</dbReference>
<feature type="non-terminal residue" evidence="3">
    <location>
        <position position="761"/>
    </location>
</feature>
<evidence type="ECO:0000313" key="3">
    <source>
        <dbReference type="EMBL" id="CAI4007093.1"/>
    </source>
</evidence>